<feature type="domain" description="Triacylglycerol lipase N-terminal" evidence="1">
    <location>
        <begin position="66"/>
        <end position="186"/>
    </location>
</feature>
<reference evidence="2 3" key="1">
    <citation type="submission" date="2017-06" db="EMBL/GenBank/DDBJ databases">
        <title>Ant-infecting Ophiocordyceps genomes reveal a high diversity of potential behavioral manipulation genes and a possible major role for enterotoxins.</title>
        <authorList>
            <person name="De Bekker C."/>
            <person name="Evans H.C."/>
            <person name="Brachmann A."/>
            <person name="Hughes D.P."/>
        </authorList>
    </citation>
    <scope>NUCLEOTIDE SEQUENCE [LARGE SCALE GENOMIC DNA]</scope>
    <source>
        <strain evidence="2 3">Map64</strain>
    </source>
</reference>
<dbReference type="Proteomes" id="UP000226192">
    <property type="component" value="Unassembled WGS sequence"/>
</dbReference>
<evidence type="ECO:0000259" key="1">
    <source>
        <dbReference type="Pfam" id="PF11815"/>
    </source>
</evidence>
<organism evidence="2 3">
    <name type="scientific">Ophiocordyceps australis</name>
    <dbReference type="NCBI Taxonomy" id="1399860"/>
    <lineage>
        <taxon>Eukaryota</taxon>
        <taxon>Fungi</taxon>
        <taxon>Dikarya</taxon>
        <taxon>Ascomycota</taxon>
        <taxon>Pezizomycotina</taxon>
        <taxon>Sordariomycetes</taxon>
        <taxon>Hypocreomycetidae</taxon>
        <taxon>Hypocreales</taxon>
        <taxon>Ophiocordycipitaceae</taxon>
        <taxon>Ophiocordyceps</taxon>
    </lineage>
</organism>
<dbReference type="InterPro" id="IPR021771">
    <property type="entry name" value="Triacylglycerol_lipase_N"/>
</dbReference>
<protein>
    <recommendedName>
        <fullName evidence="1">Triacylglycerol lipase N-terminal domain-containing protein</fullName>
    </recommendedName>
</protein>
<comment type="caution">
    <text evidence="2">The sequence shown here is derived from an EMBL/GenBank/DDBJ whole genome shotgun (WGS) entry which is preliminary data.</text>
</comment>
<name>A0A2C5XUR7_9HYPO</name>
<dbReference type="GO" id="GO:0004806">
    <property type="term" value="F:triacylglycerol lipase activity"/>
    <property type="evidence" value="ECO:0007669"/>
    <property type="project" value="InterPro"/>
</dbReference>
<dbReference type="AlphaFoldDB" id="A0A2C5XUR7"/>
<proteinExistence type="predicted"/>
<dbReference type="PANTHER" id="PTHR14226">
    <property type="entry name" value="NEUROPATHY TARGET ESTERASE/SWISS CHEESE D.MELANOGASTER"/>
    <property type="match status" value="1"/>
</dbReference>
<dbReference type="EMBL" id="NJET01000230">
    <property type="protein sequence ID" value="PHH59186.1"/>
    <property type="molecule type" value="Genomic_DNA"/>
</dbReference>
<dbReference type="STRING" id="1399860.A0A2C5XUR7"/>
<accession>A0A2C5XUR7</accession>
<dbReference type="InterPro" id="IPR050301">
    <property type="entry name" value="NTE"/>
</dbReference>
<evidence type="ECO:0000313" key="3">
    <source>
        <dbReference type="Proteomes" id="UP000226192"/>
    </source>
</evidence>
<dbReference type="GO" id="GO:0006629">
    <property type="term" value="P:lipid metabolic process"/>
    <property type="evidence" value="ECO:0007669"/>
    <property type="project" value="InterPro"/>
</dbReference>
<gene>
    <name evidence="2" type="ORF">CDD81_3654</name>
</gene>
<dbReference type="OrthoDB" id="10049244at2759"/>
<keyword evidence="3" id="KW-1185">Reference proteome</keyword>
<dbReference type="Pfam" id="PF11815">
    <property type="entry name" value="DUF3336"/>
    <property type="match status" value="1"/>
</dbReference>
<sequence>MANLLVTSRSSTSYAKKSQAKNTPYKALSVGNVAYALSRAYTFADTLILCLQDGLSAEQREKAQARQKKRQFLCNEMKTAQSHKQWQAAAQELDALEGNEKWKQDSDSGDYNPRLIEQRLEALNEARNSGGVRAMMHLIRTQLCRDLGGMGNVDLYTHSYTGTKKLIERYVDSALSAIDAVVVQSATQSDIDARDLLEGMLLARQSFGRTF</sequence>
<dbReference type="PANTHER" id="PTHR14226:SF10">
    <property type="entry name" value="TRIACYLGLYCEROL LIPASE 4-RELATED"/>
    <property type="match status" value="1"/>
</dbReference>
<evidence type="ECO:0000313" key="2">
    <source>
        <dbReference type="EMBL" id="PHH59186.1"/>
    </source>
</evidence>